<accession>A4JFQ5</accession>
<dbReference type="Proteomes" id="UP000002287">
    <property type="component" value="Chromosome 1"/>
</dbReference>
<evidence type="ECO:0000313" key="2">
    <source>
        <dbReference type="Proteomes" id="UP000002287"/>
    </source>
</evidence>
<organism evidence="1 2">
    <name type="scientific">Burkholderia vietnamiensis (strain G4 / LMG 22486)</name>
    <name type="common">Burkholderia cepacia (strain R1808)</name>
    <dbReference type="NCBI Taxonomy" id="269482"/>
    <lineage>
        <taxon>Bacteria</taxon>
        <taxon>Pseudomonadati</taxon>
        <taxon>Pseudomonadota</taxon>
        <taxon>Betaproteobacteria</taxon>
        <taxon>Burkholderiales</taxon>
        <taxon>Burkholderiaceae</taxon>
        <taxon>Burkholderia</taxon>
        <taxon>Burkholderia cepacia complex</taxon>
    </lineage>
</organism>
<proteinExistence type="predicted"/>
<evidence type="ECO:0000313" key="1">
    <source>
        <dbReference type="EMBL" id="ABO55108.1"/>
    </source>
</evidence>
<protein>
    <submittedName>
        <fullName evidence="1">Uncharacterized protein</fullName>
    </submittedName>
</protein>
<dbReference type="EMBL" id="CP000614">
    <property type="protein sequence ID" value="ABO55108.1"/>
    <property type="molecule type" value="Genomic_DNA"/>
</dbReference>
<dbReference type="AlphaFoldDB" id="A4JFQ5"/>
<reference evidence="2" key="1">
    <citation type="submission" date="2007-03" db="EMBL/GenBank/DDBJ databases">
        <title>Complete sequence of chromosome 1 of Burkholderia vietnamiensis G4.</title>
        <authorList>
            <consortium name="US DOE Joint Genome Institute"/>
            <person name="Copeland A."/>
            <person name="Lucas S."/>
            <person name="Lapidus A."/>
            <person name="Barry K."/>
            <person name="Detter J.C."/>
            <person name="Glavina del Rio T."/>
            <person name="Hammon N."/>
            <person name="Israni S."/>
            <person name="Dalin E."/>
            <person name="Tice H."/>
            <person name="Pitluck S."/>
            <person name="Chain P."/>
            <person name="Malfatti S."/>
            <person name="Shin M."/>
            <person name="Vergez L."/>
            <person name="Schmutz J."/>
            <person name="Larimer F."/>
            <person name="Land M."/>
            <person name="Hauser L."/>
            <person name="Kyrpides N."/>
            <person name="Tiedje J."/>
            <person name="Richardson P."/>
        </authorList>
    </citation>
    <scope>NUCLEOTIDE SEQUENCE [LARGE SCALE GENOMIC DNA]</scope>
    <source>
        <strain evidence="2">G4 / LMG 22486</strain>
    </source>
</reference>
<sequence length="366" mass="38767">MAMGEQALVNTEPASATAIAAGSPVGSLDSLGGPMAPARTREARETALNWPAGAAFRISMRLALAVGLKGAQRVMAEELAHELDRPSREFVALFNAMAADHMGALDSAIARFDLADESDAAALRHVLTLAPTFAKSAASRELAKRVCRATESFELVCLFGRLMQMECDWRLGVHPEGAPACEALMEAIADQLASDSQPLATRQRGAATFANAIVLSSWRAAQRLFDALELSSSALLSDEIGPDGRLRRVELGGFELAARIGHIDALPRLTPSAMGRWYAMACALRNGHAECAARVCELASLDPNEDPAKWSKGIGILMRLSDPDYPNTAELRVAISRATLVIEAWANRSASTPGSTASMSTGATPA</sequence>
<dbReference type="HOGENOM" id="CLU_755823_0_0_4"/>
<dbReference type="KEGG" id="bvi:Bcep1808_2106"/>
<gene>
    <name evidence="1" type="ordered locus">Bcep1808_2106</name>
</gene>
<name>A4JFQ5_BURVG</name>